<feature type="signal peptide" evidence="3">
    <location>
        <begin position="1"/>
        <end position="19"/>
    </location>
</feature>
<feature type="compositionally biased region" description="Low complexity" evidence="1">
    <location>
        <begin position="107"/>
        <end position="118"/>
    </location>
</feature>
<name>A0A8K1C5N3_PYTOL</name>
<evidence type="ECO:0000313" key="5">
    <source>
        <dbReference type="Proteomes" id="UP000794436"/>
    </source>
</evidence>
<feature type="region of interest" description="Disordered" evidence="1">
    <location>
        <begin position="91"/>
        <end position="219"/>
    </location>
</feature>
<comment type="caution">
    <text evidence="4">The sequence shown here is derived from an EMBL/GenBank/DDBJ whole genome shotgun (WGS) entry which is preliminary data.</text>
</comment>
<keyword evidence="2" id="KW-0472">Membrane</keyword>
<feature type="chain" id="PRO_5035451544" evidence="3">
    <location>
        <begin position="20"/>
        <end position="287"/>
    </location>
</feature>
<keyword evidence="2" id="KW-1133">Transmembrane helix</keyword>
<feature type="transmembrane region" description="Helical" evidence="2">
    <location>
        <begin position="227"/>
        <end position="252"/>
    </location>
</feature>
<keyword evidence="3" id="KW-0732">Signal</keyword>
<dbReference type="OrthoDB" id="168048at2759"/>
<evidence type="ECO:0000313" key="4">
    <source>
        <dbReference type="EMBL" id="TMW56890.1"/>
    </source>
</evidence>
<sequence length="287" mass="28849">MQWRRLVVALAASVLQVRADQFCPEGQFSVSVLDNPVVQCLGSRPCSGAYGPDGLVGGVGACPSGTGCALLPQNEGIMACVPEGRDDVSYVNPDGSLTRGGKIISGPPTNKPDNTNNKASSDGSGKTDENDPSLVRPDNSTSSSDTSVDLDPETSSSLSGVGSSSSSVVKPSAAPTPAPAPAPSTTEPTTSVTPSTSSSQVNQQSALDDISGDASTKMDRGGGAAGMGLAGIIAIVIGCLAVVAIVAGVFVLRRKKEDEMETPVAGAAALDEYGVGCITPKENVLLL</sequence>
<proteinExistence type="predicted"/>
<evidence type="ECO:0000256" key="3">
    <source>
        <dbReference type="SAM" id="SignalP"/>
    </source>
</evidence>
<dbReference type="PANTHER" id="PTHR16861:SF4">
    <property type="entry name" value="SH3 DOMAIN PROTEIN (AFU_ORTHOLOGUE AFUA_1G13610)"/>
    <property type="match status" value="1"/>
</dbReference>
<accession>A0A8K1C5N3</accession>
<keyword evidence="2" id="KW-0812">Transmembrane</keyword>
<organism evidence="4 5">
    <name type="scientific">Pythium oligandrum</name>
    <name type="common">Mycoparasitic fungus</name>
    <dbReference type="NCBI Taxonomy" id="41045"/>
    <lineage>
        <taxon>Eukaryota</taxon>
        <taxon>Sar</taxon>
        <taxon>Stramenopiles</taxon>
        <taxon>Oomycota</taxon>
        <taxon>Peronosporomycetes</taxon>
        <taxon>Pythiales</taxon>
        <taxon>Pythiaceae</taxon>
        <taxon>Pythium</taxon>
    </lineage>
</organism>
<dbReference type="EMBL" id="SPLM01000144">
    <property type="protein sequence ID" value="TMW56890.1"/>
    <property type="molecule type" value="Genomic_DNA"/>
</dbReference>
<dbReference type="Proteomes" id="UP000794436">
    <property type="component" value="Unassembled WGS sequence"/>
</dbReference>
<dbReference type="PANTHER" id="PTHR16861">
    <property type="entry name" value="GLYCOPROTEIN 38"/>
    <property type="match status" value="1"/>
</dbReference>
<feature type="compositionally biased region" description="Low complexity" evidence="1">
    <location>
        <begin position="138"/>
        <end position="173"/>
    </location>
</feature>
<gene>
    <name evidence="4" type="ORF">Poli38472_002815</name>
</gene>
<dbReference type="AlphaFoldDB" id="A0A8K1C5N3"/>
<protein>
    <submittedName>
        <fullName evidence="4">Uncharacterized protein</fullName>
    </submittedName>
</protein>
<evidence type="ECO:0000256" key="1">
    <source>
        <dbReference type="SAM" id="MobiDB-lite"/>
    </source>
</evidence>
<evidence type="ECO:0000256" key="2">
    <source>
        <dbReference type="SAM" id="Phobius"/>
    </source>
</evidence>
<reference evidence="4" key="1">
    <citation type="submission" date="2019-03" db="EMBL/GenBank/DDBJ databases">
        <title>Long read genome sequence of the mycoparasitic Pythium oligandrum ATCC 38472 isolated from sugarbeet rhizosphere.</title>
        <authorList>
            <person name="Gaulin E."/>
        </authorList>
    </citation>
    <scope>NUCLEOTIDE SEQUENCE</scope>
    <source>
        <strain evidence="4">ATCC 38472_TT</strain>
    </source>
</reference>
<feature type="compositionally biased region" description="Low complexity" evidence="1">
    <location>
        <begin position="183"/>
        <end position="199"/>
    </location>
</feature>
<keyword evidence="5" id="KW-1185">Reference proteome</keyword>
<dbReference type="CDD" id="cd12087">
    <property type="entry name" value="TM_EGFR-like"/>
    <property type="match status" value="1"/>
</dbReference>